<evidence type="ECO:0000313" key="2">
    <source>
        <dbReference type="EMBL" id="GBP43872.1"/>
    </source>
</evidence>
<name>A0A4C1VZZ8_EUMVA</name>
<proteinExistence type="predicted"/>
<reference evidence="2 3" key="1">
    <citation type="journal article" date="2019" name="Commun. Biol.">
        <title>The bagworm genome reveals a unique fibroin gene that provides high tensile strength.</title>
        <authorList>
            <person name="Kono N."/>
            <person name="Nakamura H."/>
            <person name="Ohtoshi R."/>
            <person name="Tomita M."/>
            <person name="Numata K."/>
            <person name="Arakawa K."/>
        </authorList>
    </citation>
    <scope>NUCLEOTIDE SEQUENCE [LARGE SCALE GENOMIC DNA]</scope>
</reference>
<gene>
    <name evidence="2" type="ORF">EVAR_82305_1</name>
</gene>
<dbReference type="Proteomes" id="UP000299102">
    <property type="component" value="Unassembled WGS sequence"/>
</dbReference>
<evidence type="ECO:0000256" key="1">
    <source>
        <dbReference type="SAM" id="MobiDB-lite"/>
    </source>
</evidence>
<accession>A0A4C1VZZ8</accession>
<protein>
    <submittedName>
        <fullName evidence="2">Uncharacterized protein</fullName>
    </submittedName>
</protein>
<organism evidence="2 3">
    <name type="scientific">Eumeta variegata</name>
    <name type="common">Bagworm moth</name>
    <name type="synonym">Eumeta japonica</name>
    <dbReference type="NCBI Taxonomy" id="151549"/>
    <lineage>
        <taxon>Eukaryota</taxon>
        <taxon>Metazoa</taxon>
        <taxon>Ecdysozoa</taxon>
        <taxon>Arthropoda</taxon>
        <taxon>Hexapoda</taxon>
        <taxon>Insecta</taxon>
        <taxon>Pterygota</taxon>
        <taxon>Neoptera</taxon>
        <taxon>Endopterygota</taxon>
        <taxon>Lepidoptera</taxon>
        <taxon>Glossata</taxon>
        <taxon>Ditrysia</taxon>
        <taxon>Tineoidea</taxon>
        <taxon>Psychidae</taxon>
        <taxon>Oiketicinae</taxon>
        <taxon>Eumeta</taxon>
    </lineage>
</organism>
<dbReference type="EMBL" id="BGZK01000443">
    <property type="protein sequence ID" value="GBP43872.1"/>
    <property type="molecule type" value="Genomic_DNA"/>
</dbReference>
<keyword evidence="3" id="KW-1185">Reference proteome</keyword>
<feature type="region of interest" description="Disordered" evidence="1">
    <location>
        <begin position="1"/>
        <end position="44"/>
    </location>
</feature>
<evidence type="ECO:0000313" key="3">
    <source>
        <dbReference type="Proteomes" id="UP000299102"/>
    </source>
</evidence>
<sequence length="235" mass="25610">MKRPSPAATTLEGVERAVLSPPPIPAREAKKKTDRTWGTIGGKEPGQSIRYGHESVYQAHVALMLFLVKRRRVQAARVPPVVSSHSSGYPWRAQQRYTRRRAASLPRPFPALRTTKGRGAAHHTVEQFACAGQAQACYDTFTCMNGRSTIARRLAAARARVGADTARSAPAKLCAVNAAGIKRLAIEEQKRTTGHIKRKSVTRDYNCASGRPVAPPATAAEGLSQRALARGRDFY</sequence>
<dbReference type="AlphaFoldDB" id="A0A4C1VZZ8"/>
<comment type="caution">
    <text evidence="2">The sequence shown here is derived from an EMBL/GenBank/DDBJ whole genome shotgun (WGS) entry which is preliminary data.</text>
</comment>